<name>A0A2G2Z9X7_CAPAN</name>
<evidence type="ECO:0000256" key="1">
    <source>
        <dbReference type="ARBA" id="ARBA00022723"/>
    </source>
</evidence>
<comment type="caution">
    <text evidence="4">The sequence shown here is derived from an EMBL/GenBank/DDBJ whole genome shotgun (WGS) entry which is preliminary data.</text>
</comment>
<organism evidence="4 5">
    <name type="scientific">Capsicum annuum</name>
    <name type="common">Capsicum pepper</name>
    <dbReference type="NCBI Taxonomy" id="4072"/>
    <lineage>
        <taxon>Eukaryota</taxon>
        <taxon>Viridiplantae</taxon>
        <taxon>Streptophyta</taxon>
        <taxon>Embryophyta</taxon>
        <taxon>Tracheophyta</taxon>
        <taxon>Spermatophyta</taxon>
        <taxon>Magnoliopsida</taxon>
        <taxon>eudicotyledons</taxon>
        <taxon>Gunneridae</taxon>
        <taxon>Pentapetalae</taxon>
        <taxon>asterids</taxon>
        <taxon>lamiids</taxon>
        <taxon>Solanales</taxon>
        <taxon>Solanaceae</taxon>
        <taxon>Solanoideae</taxon>
        <taxon>Capsiceae</taxon>
        <taxon>Capsicum</taxon>
    </lineage>
</organism>
<reference evidence="4 5" key="2">
    <citation type="journal article" date="2017" name="Genome Biol.">
        <title>New reference genome sequences of hot pepper reveal the massive evolution of plant disease-resistance genes by retroduplication.</title>
        <authorList>
            <person name="Kim S."/>
            <person name="Park J."/>
            <person name="Yeom S.I."/>
            <person name="Kim Y.M."/>
            <person name="Seo E."/>
            <person name="Kim K.T."/>
            <person name="Kim M.S."/>
            <person name="Lee J.M."/>
            <person name="Cheong K."/>
            <person name="Shin H.S."/>
            <person name="Kim S.B."/>
            <person name="Han K."/>
            <person name="Lee J."/>
            <person name="Park M."/>
            <person name="Lee H.A."/>
            <person name="Lee H.Y."/>
            <person name="Lee Y."/>
            <person name="Oh S."/>
            <person name="Lee J.H."/>
            <person name="Choi E."/>
            <person name="Choi E."/>
            <person name="Lee S.E."/>
            <person name="Jeon J."/>
            <person name="Kim H."/>
            <person name="Choi G."/>
            <person name="Song H."/>
            <person name="Lee J."/>
            <person name="Lee S.C."/>
            <person name="Kwon J.K."/>
            <person name="Lee H.Y."/>
            <person name="Koo N."/>
            <person name="Hong Y."/>
            <person name="Kim R.W."/>
            <person name="Kang W.H."/>
            <person name="Huh J.H."/>
            <person name="Kang B.C."/>
            <person name="Yang T.J."/>
            <person name="Lee Y.H."/>
            <person name="Bennetzen J.L."/>
            <person name="Choi D."/>
        </authorList>
    </citation>
    <scope>NUCLEOTIDE SEQUENCE [LARGE SCALE GENOMIC DNA]</scope>
    <source>
        <strain evidence="5">cv. CM334</strain>
    </source>
</reference>
<dbReference type="GO" id="GO:0046872">
    <property type="term" value="F:metal ion binding"/>
    <property type="evidence" value="ECO:0007669"/>
    <property type="project" value="UniProtKB-KW"/>
</dbReference>
<evidence type="ECO:0000313" key="4">
    <source>
        <dbReference type="EMBL" id="PHT78816.1"/>
    </source>
</evidence>
<dbReference type="PANTHER" id="PTHR12629">
    <property type="entry name" value="DIPHOSPHOINOSITOL POLYPHOSPHATE PHOSPHOHYDROLASE"/>
    <property type="match status" value="1"/>
</dbReference>
<dbReference type="SUPFAM" id="SSF55811">
    <property type="entry name" value="Nudix"/>
    <property type="match status" value="1"/>
</dbReference>
<dbReference type="Gramene" id="PHT78816">
    <property type="protein sequence ID" value="PHT78816"/>
    <property type="gene ID" value="T459_16868"/>
</dbReference>
<dbReference type="STRING" id="4072.A0A2G2Z9X7"/>
<dbReference type="InterPro" id="IPR000086">
    <property type="entry name" value="NUDIX_hydrolase_dom"/>
</dbReference>
<dbReference type="Proteomes" id="UP000222542">
    <property type="component" value="Unassembled WGS sequence"/>
</dbReference>
<reference evidence="4 5" key="1">
    <citation type="journal article" date="2014" name="Nat. Genet.">
        <title>Genome sequence of the hot pepper provides insights into the evolution of pungency in Capsicum species.</title>
        <authorList>
            <person name="Kim S."/>
            <person name="Park M."/>
            <person name="Yeom S.I."/>
            <person name="Kim Y.M."/>
            <person name="Lee J.M."/>
            <person name="Lee H.A."/>
            <person name="Seo E."/>
            <person name="Choi J."/>
            <person name="Cheong K."/>
            <person name="Kim K.T."/>
            <person name="Jung K."/>
            <person name="Lee G.W."/>
            <person name="Oh S.K."/>
            <person name="Bae C."/>
            <person name="Kim S.B."/>
            <person name="Lee H.Y."/>
            <person name="Kim S.Y."/>
            <person name="Kim M.S."/>
            <person name="Kang B.C."/>
            <person name="Jo Y.D."/>
            <person name="Yang H.B."/>
            <person name="Jeong H.J."/>
            <person name="Kang W.H."/>
            <person name="Kwon J.K."/>
            <person name="Shin C."/>
            <person name="Lim J.Y."/>
            <person name="Park J.H."/>
            <person name="Huh J.H."/>
            <person name="Kim J.S."/>
            <person name="Kim B.D."/>
            <person name="Cohen O."/>
            <person name="Paran I."/>
            <person name="Suh M.C."/>
            <person name="Lee S.B."/>
            <person name="Kim Y.K."/>
            <person name="Shin Y."/>
            <person name="Noh S.J."/>
            <person name="Park J."/>
            <person name="Seo Y.S."/>
            <person name="Kwon S.Y."/>
            <person name="Kim H.A."/>
            <person name="Park J.M."/>
            <person name="Kim H.J."/>
            <person name="Choi S.B."/>
            <person name="Bosland P.W."/>
            <person name="Reeves G."/>
            <person name="Jo S.H."/>
            <person name="Lee B.W."/>
            <person name="Cho H.T."/>
            <person name="Choi H.S."/>
            <person name="Lee M.S."/>
            <person name="Yu Y."/>
            <person name="Do Choi Y."/>
            <person name="Park B.S."/>
            <person name="van Deynze A."/>
            <person name="Ashrafi H."/>
            <person name="Hill T."/>
            <person name="Kim W.T."/>
            <person name="Pai H.S."/>
            <person name="Ahn H.K."/>
            <person name="Yeam I."/>
            <person name="Giovannoni J.J."/>
            <person name="Rose J.K."/>
            <person name="Sorensen I."/>
            <person name="Lee S.J."/>
            <person name="Kim R.W."/>
            <person name="Choi I.Y."/>
            <person name="Choi B.S."/>
            <person name="Lim J.S."/>
            <person name="Lee Y.H."/>
            <person name="Choi D."/>
        </authorList>
    </citation>
    <scope>NUCLEOTIDE SEQUENCE [LARGE SCALE GENOMIC DNA]</scope>
    <source>
        <strain evidence="5">cv. CM334</strain>
    </source>
</reference>
<keyword evidence="2 4" id="KW-0378">Hydrolase</keyword>
<feature type="domain" description="Nudix hydrolase" evidence="3">
    <location>
        <begin position="59"/>
        <end position="204"/>
    </location>
</feature>
<dbReference type="PROSITE" id="PS00893">
    <property type="entry name" value="NUDIX_BOX"/>
    <property type="match status" value="1"/>
</dbReference>
<evidence type="ECO:0000313" key="5">
    <source>
        <dbReference type="Proteomes" id="UP000222542"/>
    </source>
</evidence>
<dbReference type="Gene3D" id="3.90.79.10">
    <property type="entry name" value="Nucleoside Triphosphate Pyrophosphohydrolase"/>
    <property type="match status" value="1"/>
</dbReference>
<gene>
    <name evidence="4" type="ORF">T459_16868</name>
</gene>
<protein>
    <submittedName>
        <fullName evidence="4">Nudix hydrolase 21, chloroplastic</fullName>
    </submittedName>
</protein>
<accession>A0A2G2Z9X7</accession>
<dbReference type="EMBL" id="AYRZ02000006">
    <property type="protein sequence ID" value="PHT78816.1"/>
    <property type="molecule type" value="Genomic_DNA"/>
</dbReference>
<sequence>MSTHNKTISDPTPARTYLSSILSWVTIYDSPESVELTEFYFEIEFKTETVEGTLARMVEPSSGRLKHLINPNLTEITRLGLAKVLRALECHSGRGASMPIAGYPQGGWEKDETIEVAARRETIEEAGVCGEIKEKLGTWYFENKSGNTAYEGHLFPLFVMKEVDLWPEKDTRERSKTSAKDLMYILYTFAYTQHYYITYPYLLTGIFIHSIADEHAISKKALPTGVDERSLRVVI</sequence>
<proteinExistence type="predicted"/>
<dbReference type="PANTHER" id="PTHR12629:SF42">
    <property type="entry name" value="OS02G0734300 PROTEIN"/>
    <property type="match status" value="1"/>
</dbReference>
<dbReference type="InterPro" id="IPR015797">
    <property type="entry name" value="NUDIX_hydrolase-like_dom_sf"/>
</dbReference>
<keyword evidence="5" id="KW-1185">Reference proteome</keyword>
<evidence type="ECO:0000256" key="2">
    <source>
        <dbReference type="ARBA" id="ARBA00022801"/>
    </source>
</evidence>
<dbReference type="GO" id="GO:0005737">
    <property type="term" value="C:cytoplasm"/>
    <property type="evidence" value="ECO:0000318"/>
    <property type="project" value="GO_Central"/>
</dbReference>
<dbReference type="GO" id="GO:0016787">
    <property type="term" value="F:hydrolase activity"/>
    <property type="evidence" value="ECO:0007669"/>
    <property type="project" value="UniProtKB-KW"/>
</dbReference>
<dbReference type="Pfam" id="PF00293">
    <property type="entry name" value="NUDIX"/>
    <property type="match status" value="1"/>
</dbReference>
<keyword evidence="1" id="KW-0479">Metal-binding</keyword>
<evidence type="ECO:0000259" key="3">
    <source>
        <dbReference type="PROSITE" id="PS51462"/>
    </source>
</evidence>
<dbReference type="PROSITE" id="PS51462">
    <property type="entry name" value="NUDIX"/>
    <property type="match status" value="1"/>
</dbReference>
<dbReference type="AlphaFoldDB" id="A0A2G2Z9X7"/>
<dbReference type="InterPro" id="IPR020084">
    <property type="entry name" value="NUDIX_hydrolase_CS"/>
</dbReference>
<dbReference type="GO" id="GO:0005634">
    <property type="term" value="C:nucleus"/>
    <property type="evidence" value="ECO:0000318"/>
    <property type="project" value="GO_Central"/>
</dbReference>